<dbReference type="OrthoDB" id="4434395at2759"/>
<dbReference type="SUPFAM" id="SSF75011">
    <property type="entry name" value="3-carboxy-cis,cis-mucoante lactonizing enzyme"/>
    <property type="match status" value="1"/>
</dbReference>
<dbReference type="CDD" id="cd12811">
    <property type="entry name" value="MALA"/>
    <property type="match status" value="1"/>
</dbReference>
<feature type="chain" id="PRO_5035750129" evidence="1">
    <location>
        <begin position="20"/>
        <end position="352"/>
    </location>
</feature>
<proteinExistence type="predicted"/>
<keyword evidence="3" id="KW-1185">Reference proteome</keyword>
<dbReference type="Proteomes" id="UP000469558">
    <property type="component" value="Unassembled WGS sequence"/>
</dbReference>
<comment type="caution">
    <text evidence="2">The sequence shown here is derived from an EMBL/GenBank/DDBJ whole genome shotgun (WGS) entry which is preliminary data.</text>
</comment>
<evidence type="ECO:0000313" key="3">
    <source>
        <dbReference type="Proteomes" id="UP000469558"/>
    </source>
</evidence>
<feature type="signal peptide" evidence="1">
    <location>
        <begin position="1"/>
        <end position="19"/>
    </location>
</feature>
<evidence type="ECO:0000256" key="1">
    <source>
        <dbReference type="SAM" id="SignalP"/>
    </source>
</evidence>
<protein>
    <submittedName>
        <fullName evidence="2">Core trichothecene cluster (CTC) protein</fullName>
    </submittedName>
</protein>
<keyword evidence="1" id="KW-0732">Signal</keyword>
<accession>A0A8T9C252</accession>
<dbReference type="InterPro" id="IPR054550">
    <property type="entry name" value="Mala_s_1-like"/>
</dbReference>
<reference evidence="2 3" key="1">
    <citation type="submission" date="2018-05" db="EMBL/GenBank/DDBJ databases">
        <title>Genome sequencing and assembly of the regulated plant pathogen Lachnellula willkommii and related sister species for the development of diagnostic species identification markers.</title>
        <authorList>
            <person name="Giroux E."/>
            <person name="Bilodeau G."/>
        </authorList>
    </citation>
    <scope>NUCLEOTIDE SEQUENCE [LARGE SCALE GENOMIC DNA]</scope>
    <source>
        <strain evidence="2 3">CBS 268.59</strain>
    </source>
</reference>
<organism evidence="2 3">
    <name type="scientific">Lachnellula suecica</name>
    <dbReference type="NCBI Taxonomy" id="602035"/>
    <lineage>
        <taxon>Eukaryota</taxon>
        <taxon>Fungi</taxon>
        <taxon>Dikarya</taxon>
        <taxon>Ascomycota</taxon>
        <taxon>Pezizomycotina</taxon>
        <taxon>Leotiomycetes</taxon>
        <taxon>Helotiales</taxon>
        <taxon>Lachnaceae</taxon>
        <taxon>Lachnellula</taxon>
    </lineage>
</organism>
<gene>
    <name evidence="2" type="primary">TRI14</name>
    <name evidence="2" type="ORF">LSUE1_G008088</name>
</gene>
<sequence length="352" mass="38626">MYLLDTILVAALALKGALALPHVDVTTTSKKHKCPPFSGSFEIDYYQVYPENADFDFDSCLFYISCVWNATLMIYDPYKHKVLNILSFPGISHTTTYHVSGVGVDQRTGLVSIVVDSWAAIVSGGSNLTGDNFLLQLDPATRELVYKINLTETTQNKYSGFGDVEQDPKGNVYVVGGFPSSILKVDKYGENVTPWYLPEPIIPTNAGLNGLAAHGWTLLANDANSKILKFDMRDPVGTPVLVPHHPNMNWTFTDAIYLPRRYHGTVLLLAEDLVGIIVLRSRDGRWDSAEFLGKVLNTVPNSYTVAPAQIGESIYLIPTEVGDINKPNTGAGTQDKFPIIDITAEVDALLAE</sequence>
<dbReference type="EMBL" id="QGMK01001747">
    <property type="protein sequence ID" value="TVY64337.1"/>
    <property type="molecule type" value="Genomic_DNA"/>
</dbReference>
<dbReference type="AlphaFoldDB" id="A0A8T9C252"/>
<name>A0A8T9C252_9HELO</name>
<evidence type="ECO:0000313" key="2">
    <source>
        <dbReference type="EMBL" id="TVY64337.1"/>
    </source>
</evidence>